<dbReference type="PIRSF" id="PIRSF000446">
    <property type="entry name" value="Mct"/>
    <property type="match status" value="1"/>
</dbReference>
<dbReference type="GO" id="GO:0005829">
    <property type="term" value="C:cytosol"/>
    <property type="evidence" value="ECO:0007669"/>
    <property type="project" value="TreeGrafter"/>
</dbReference>
<dbReference type="PANTHER" id="PTHR42681">
    <property type="entry name" value="MALONYL-COA-ACYL CARRIER PROTEIN TRANSACYLASE, MITOCHONDRIAL"/>
    <property type="match status" value="1"/>
</dbReference>
<dbReference type="Gene3D" id="3.30.70.250">
    <property type="entry name" value="Malonyl-CoA ACP transacylase, ACP-binding"/>
    <property type="match status" value="1"/>
</dbReference>
<dbReference type="Proteomes" id="UP000199256">
    <property type="component" value="Unassembled WGS sequence"/>
</dbReference>
<evidence type="ECO:0000256" key="5">
    <source>
        <dbReference type="ARBA" id="ARBA00048462"/>
    </source>
</evidence>
<evidence type="ECO:0000313" key="10">
    <source>
        <dbReference type="Proteomes" id="UP000199256"/>
    </source>
</evidence>
<dbReference type="InterPro" id="IPR016035">
    <property type="entry name" value="Acyl_Trfase/lysoPLipase"/>
</dbReference>
<dbReference type="SUPFAM" id="SSF55048">
    <property type="entry name" value="Probable ACP-binding domain of malonyl-CoA ACP transacylase"/>
    <property type="match status" value="1"/>
</dbReference>
<dbReference type="InterPro" id="IPR016036">
    <property type="entry name" value="Malonyl_transacylase_ACP-bd"/>
</dbReference>
<dbReference type="InterPro" id="IPR014043">
    <property type="entry name" value="Acyl_transferase_dom"/>
</dbReference>
<dbReference type="AlphaFoldDB" id="A0A1H7R2C7"/>
<accession>A0A1H7R2C7</accession>
<evidence type="ECO:0000259" key="8">
    <source>
        <dbReference type="SMART" id="SM00827"/>
    </source>
</evidence>
<evidence type="ECO:0000256" key="6">
    <source>
        <dbReference type="PIRNR" id="PIRNR000446"/>
    </source>
</evidence>
<dbReference type="STRING" id="1396821.SAMN05444515_12027"/>
<gene>
    <name evidence="9" type="ORF">SAMN05444515_12027</name>
</gene>
<reference evidence="10" key="1">
    <citation type="submission" date="2016-10" db="EMBL/GenBank/DDBJ databases">
        <authorList>
            <person name="Varghese N."/>
            <person name="Submissions S."/>
        </authorList>
    </citation>
    <scope>NUCLEOTIDE SEQUENCE [LARGE SCALE GENOMIC DNA]</scope>
    <source>
        <strain evidence="10">DSM 241</strain>
    </source>
</reference>
<dbReference type="InterPro" id="IPR001227">
    <property type="entry name" value="Ac_transferase_dom_sf"/>
</dbReference>
<evidence type="ECO:0000256" key="1">
    <source>
        <dbReference type="ARBA" id="ARBA00013258"/>
    </source>
</evidence>
<dbReference type="SMART" id="SM00827">
    <property type="entry name" value="PKS_AT"/>
    <property type="match status" value="1"/>
</dbReference>
<dbReference type="Pfam" id="PF00698">
    <property type="entry name" value="Acyl_transf_1"/>
    <property type="match status" value="1"/>
</dbReference>
<evidence type="ECO:0000313" key="9">
    <source>
        <dbReference type="EMBL" id="SEL54333.1"/>
    </source>
</evidence>
<comment type="similarity">
    <text evidence="6">Belongs to the fabD family.</text>
</comment>
<feature type="active site" evidence="7">
    <location>
        <position position="91"/>
    </location>
</feature>
<organism evidence="9 10">
    <name type="scientific">Ectothiorhodospira marina</name>
    <dbReference type="NCBI Taxonomy" id="1396821"/>
    <lineage>
        <taxon>Bacteria</taxon>
        <taxon>Pseudomonadati</taxon>
        <taxon>Pseudomonadota</taxon>
        <taxon>Gammaproteobacteria</taxon>
        <taxon>Chromatiales</taxon>
        <taxon>Ectothiorhodospiraceae</taxon>
        <taxon>Ectothiorhodospira</taxon>
    </lineage>
</organism>
<feature type="active site" evidence="7">
    <location>
        <position position="200"/>
    </location>
</feature>
<dbReference type="NCBIfam" id="TIGR00128">
    <property type="entry name" value="fabD"/>
    <property type="match status" value="1"/>
</dbReference>
<evidence type="ECO:0000256" key="2">
    <source>
        <dbReference type="ARBA" id="ARBA00018953"/>
    </source>
</evidence>
<evidence type="ECO:0000256" key="3">
    <source>
        <dbReference type="ARBA" id="ARBA00022679"/>
    </source>
</evidence>
<name>A0A1H7R2C7_9GAMM</name>
<dbReference type="InterPro" id="IPR024925">
    <property type="entry name" value="Malonyl_CoA-ACP_transAc"/>
</dbReference>
<dbReference type="FunFam" id="3.30.70.250:FF:000001">
    <property type="entry name" value="Malonyl CoA-acyl carrier protein transacylase"/>
    <property type="match status" value="1"/>
</dbReference>
<sequence>MRIACVFPGQGSQSLGMLGALAQAHPQVRDTFQEASDVLGLDLWALTQEGPEGDLNRTENTQPAMLAAGVAAWRVWNAEGGPEPQIMAGHSLGEYTALVCADALDFDAAVRLVAERGRLMQGAVAEGEGAMAAVLGLSDEQVQAVCLEASVEGVVEAVNFNAPGQVVIAGQTVAVERATALAKEAGAKRAVQLPVSVPSHCQLMKSAALQMHVRLESVRVGIPRIPVIHNVDVDCHDGAEVIRGALAAQIHRPVRWVETIQRMTGDGITHVVELGPGKVLTGLNKRIDKSLKLACVQDPESLTQALEMCRS</sequence>
<dbReference type="RefSeq" id="WP_090255372.1">
    <property type="nucleotide sequence ID" value="NZ_FOAA01000020.1"/>
</dbReference>
<dbReference type="PANTHER" id="PTHR42681:SF1">
    <property type="entry name" value="MALONYL-COA-ACYL CARRIER PROTEIN TRANSACYLASE, MITOCHONDRIAL"/>
    <property type="match status" value="1"/>
</dbReference>
<dbReference type="SUPFAM" id="SSF52151">
    <property type="entry name" value="FabD/lysophospholipase-like"/>
    <property type="match status" value="1"/>
</dbReference>
<feature type="domain" description="Malonyl-CoA:ACP transacylase (MAT)" evidence="8">
    <location>
        <begin position="6"/>
        <end position="301"/>
    </location>
</feature>
<evidence type="ECO:0000256" key="4">
    <source>
        <dbReference type="ARBA" id="ARBA00023315"/>
    </source>
</evidence>
<keyword evidence="3 6" id="KW-0808">Transferase</keyword>
<keyword evidence="10" id="KW-1185">Reference proteome</keyword>
<dbReference type="InterPro" id="IPR050858">
    <property type="entry name" value="Mal-CoA-ACP_Trans/PKS_FabD"/>
</dbReference>
<dbReference type="EMBL" id="FOAA01000020">
    <property type="protein sequence ID" value="SEL54333.1"/>
    <property type="molecule type" value="Genomic_DNA"/>
</dbReference>
<evidence type="ECO:0000256" key="7">
    <source>
        <dbReference type="PIRSR" id="PIRSR000446-1"/>
    </source>
</evidence>
<dbReference type="InterPro" id="IPR004410">
    <property type="entry name" value="Malonyl_CoA-ACP_transAc_FabD"/>
</dbReference>
<dbReference type="GO" id="GO:0006633">
    <property type="term" value="P:fatty acid biosynthetic process"/>
    <property type="evidence" value="ECO:0007669"/>
    <property type="project" value="TreeGrafter"/>
</dbReference>
<keyword evidence="4 6" id="KW-0012">Acyltransferase</keyword>
<protein>
    <recommendedName>
        <fullName evidence="2 6">Malonyl CoA-acyl carrier protein transacylase</fullName>
        <ecNumber evidence="1 6">2.3.1.39</ecNumber>
    </recommendedName>
</protein>
<proteinExistence type="inferred from homology"/>
<dbReference type="OrthoDB" id="9808564at2"/>
<comment type="catalytic activity">
    <reaction evidence="5 6">
        <text>holo-[ACP] + malonyl-CoA = malonyl-[ACP] + CoA</text>
        <dbReference type="Rhea" id="RHEA:41792"/>
        <dbReference type="Rhea" id="RHEA-COMP:9623"/>
        <dbReference type="Rhea" id="RHEA-COMP:9685"/>
        <dbReference type="ChEBI" id="CHEBI:57287"/>
        <dbReference type="ChEBI" id="CHEBI:57384"/>
        <dbReference type="ChEBI" id="CHEBI:64479"/>
        <dbReference type="ChEBI" id="CHEBI:78449"/>
        <dbReference type="EC" id="2.3.1.39"/>
    </reaction>
</comment>
<dbReference type="EC" id="2.3.1.39" evidence="1 6"/>
<dbReference type="GO" id="GO:0004314">
    <property type="term" value="F:[acyl-carrier-protein] S-malonyltransferase activity"/>
    <property type="evidence" value="ECO:0007669"/>
    <property type="project" value="UniProtKB-EC"/>
</dbReference>
<dbReference type="Gene3D" id="3.40.366.10">
    <property type="entry name" value="Malonyl-Coenzyme A Acyl Carrier Protein, domain 2"/>
    <property type="match status" value="1"/>
</dbReference>